<evidence type="ECO:0000256" key="1">
    <source>
        <dbReference type="ARBA" id="ARBA00022679"/>
    </source>
</evidence>
<organism evidence="4 5">
    <name type="scientific">Pseudooceanicola lipolyticus</name>
    <dbReference type="NCBI Taxonomy" id="2029104"/>
    <lineage>
        <taxon>Bacteria</taxon>
        <taxon>Pseudomonadati</taxon>
        <taxon>Pseudomonadota</taxon>
        <taxon>Alphaproteobacteria</taxon>
        <taxon>Rhodobacterales</taxon>
        <taxon>Paracoccaceae</taxon>
        <taxon>Pseudooceanicola</taxon>
    </lineage>
</organism>
<keyword evidence="5" id="KW-1185">Reference proteome</keyword>
<dbReference type="OrthoDB" id="2436196at2"/>
<name>A0A2M8J3C5_9RHOB</name>
<dbReference type="RefSeq" id="WP_100161956.1">
    <property type="nucleotide sequence ID" value="NZ_PGTB01000018.1"/>
</dbReference>
<dbReference type="InterPro" id="IPR000182">
    <property type="entry name" value="GNAT_dom"/>
</dbReference>
<dbReference type="PROSITE" id="PS51186">
    <property type="entry name" value="GNAT"/>
    <property type="match status" value="1"/>
</dbReference>
<dbReference type="AlphaFoldDB" id="A0A2M8J3C5"/>
<dbReference type="PANTHER" id="PTHR43877">
    <property type="entry name" value="AMINOALKYLPHOSPHONATE N-ACETYLTRANSFERASE-RELATED-RELATED"/>
    <property type="match status" value="1"/>
</dbReference>
<evidence type="ECO:0000259" key="3">
    <source>
        <dbReference type="PROSITE" id="PS51186"/>
    </source>
</evidence>
<dbReference type="InterPro" id="IPR050832">
    <property type="entry name" value="Bact_Acetyltransf"/>
</dbReference>
<dbReference type="PANTHER" id="PTHR43877:SF2">
    <property type="entry name" value="AMINOALKYLPHOSPHONATE N-ACETYLTRANSFERASE-RELATED"/>
    <property type="match status" value="1"/>
</dbReference>
<keyword evidence="2" id="KW-0012">Acyltransferase</keyword>
<evidence type="ECO:0000313" key="4">
    <source>
        <dbReference type="EMBL" id="PJE37275.1"/>
    </source>
</evidence>
<dbReference type="Proteomes" id="UP000231553">
    <property type="component" value="Unassembled WGS sequence"/>
</dbReference>
<proteinExistence type="predicted"/>
<sequence>MQIRLAETEADFAAVRMLCRAYRALLADRWPDHPQFLARYYAEDGFEDLLDRLPELHRAPKGSIVVADLEGRVVGCGMTHEVAPGIAEIKRVYVSDAARGHGAGRKICLAAMDQAKAQGYRRVVLDSTTRLTEAIALYRGLGFEEIEPFYDPPEDFAEHLLFFGRDL</sequence>
<dbReference type="EMBL" id="PGTB01000018">
    <property type="protein sequence ID" value="PJE37275.1"/>
    <property type="molecule type" value="Genomic_DNA"/>
</dbReference>
<dbReference type="SUPFAM" id="SSF55729">
    <property type="entry name" value="Acyl-CoA N-acyltransferases (Nat)"/>
    <property type="match status" value="1"/>
</dbReference>
<evidence type="ECO:0000313" key="5">
    <source>
        <dbReference type="Proteomes" id="UP000231553"/>
    </source>
</evidence>
<keyword evidence="1 4" id="KW-0808">Transferase</keyword>
<dbReference type="CDD" id="cd04301">
    <property type="entry name" value="NAT_SF"/>
    <property type="match status" value="1"/>
</dbReference>
<gene>
    <name evidence="4" type="ORF">CVM52_07865</name>
</gene>
<protein>
    <submittedName>
        <fullName evidence="4">GNAT family N-acetyltransferase</fullName>
    </submittedName>
</protein>
<dbReference type="GO" id="GO:0016747">
    <property type="term" value="F:acyltransferase activity, transferring groups other than amino-acyl groups"/>
    <property type="evidence" value="ECO:0007669"/>
    <property type="project" value="InterPro"/>
</dbReference>
<reference evidence="4 5" key="1">
    <citation type="journal article" date="2018" name="Int. J. Syst. Evol. Microbiol.">
        <title>Pseudooceanicola lipolyticus sp. nov., a marine alphaproteobacterium, reclassification of Oceanicola flagellatus as Pseudooceanicola flagellatus comb. nov. and emended description of the genus Pseudooceanicola.</title>
        <authorList>
            <person name="Huang M.-M."/>
            <person name="Guo L.-L."/>
            <person name="Wu Y.-H."/>
            <person name="Lai Q.-L."/>
            <person name="Shao Z.-Z."/>
            <person name="Wang C.-S."/>
            <person name="Wu M."/>
            <person name="Xu X.-W."/>
        </authorList>
    </citation>
    <scope>NUCLEOTIDE SEQUENCE [LARGE SCALE GENOMIC DNA]</scope>
    <source>
        <strain evidence="4 5">157</strain>
    </source>
</reference>
<evidence type="ECO:0000256" key="2">
    <source>
        <dbReference type="ARBA" id="ARBA00023315"/>
    </source>
</evidence>
<dbReference type="InterPro" id="IPR016181">
    <property type="entry name" value="Acyl_CoA_acyltransferase"/>
</dbReference>
<feature type="domain" description="N-acetyltransferase" evidence="3">
    <location>
        <begin position="20"/>
        <end position="167"/>
    </location>
</feature>
<accession>A0A2M8J3C5</accession>
<dbReference type="Pfam" id="PF00583">
    <property type="entry name" value="Acetyltransf_1"/>
    <property type="match status" value="1"/>
</dbReference>
<comment type="caution">
    <text evidence="4">The sequence shown here is derived from an EMBL/GenBank/DDBJ whole genome shotgun (WGS) entry which is preliminary data.</text>
</comment>
<dbReference type="Gene3D" id="3.40.630.30">
    <property type="match status" value="1"/>
</dbReference>